<reference evidence="3 4" key="1">
    <citation type="journal article" date="2016" name="Front. Microbiol.">
        <title>Comparative Genomics Analysis of Streptomyces Species Reveals Their Adaptation to the Marine Environment and Their Diversity at the Genomic Level.</title>
        <authorList>
            <person name="Tian X."/>
            <person name="Zhang Z."/>
            <person name="Yang T."/>
            <person name="Chen M."/>
            <person name="Li J."/>
            <person name="Chen F."/>
            <person name="Yang J."/>
            <person name="Li W."/>
            <person name="Zhang B."/>
            <person name="Zhang Z."/>
            <person name="Wu J."/>
            <person name="Zhang C."/>
            <person name="Long L."/>
            <person name="Xiao J."/>
        </authorList>
    </citation>
    <scope>NUCLEOTIDE SEQUENCE [LARGE SCALE GENOMIC DNA]</scope>
    <source>
        <strain evidence="3 4">SCSIO 10429</strain>
    </source>
</reference>
<feature type="region of interest" description="Disordered" evidence="1">
    <location>
        <begin position="114"/>
        <end position="135"/>
    </location>
</feature>
<dbReference type="RefSeq" id="WP_070015260.1">
    <property type="nucleotide sequence ID" value="NZ_LJGW01000086.1"/>
</dbReference>
<name>A0A1E7LBE1_9ACTN</name>
<evidence type="ECO:0000313" key="3">
    <source>
        <dbReference type="EMBL" id="OEV13293.1"/>
    </source>
</evidence>
<dbReference type="Proteomes" id="UP000176005">
    <property type="component" value="Unassembled WGS sequence"/>
</dbReference>
<comment type="caution">
    <text evidence="3">The sequence shown here is derived from an EMBL/GenBank/DDBJ whole genome shotgun (WGS) entry which is preliminary data.</text>
</comment>
<evidence type="ECO:0008006" key="5">
    <source>
        <dbReference type="Google" id="ProtNLM"/>
    </source>
</evidence>
<keyword evidence="2" id="KW-0732">Signal</keyword>
<proteinExistence type="predicted"/>
<accession>A0A1E7LBE1</accession>
<keyword evidence="4" id="KW-1185">Reference proteome</keyword>
<protein>
    <recommendedName>
        <fullName evidence="5">DUF5666 domain-containing protein</fullName>
    </recommendedName>
</protein>
<organism evidence="3 4">
    <name type="scientific">Streptomyces nanshensis</name>
    <dbReference type="NCBI Taxonomy" id="518642"/>
    <lineage>
        <taxon>Bacteria</taxon>
        <taxon>Bacillati</taxon>
        <taxon>Actinomycetota</taxon>
        <taxon>Actinomycetes</taxon>
        <taxon>Kitasatosporales</taxon>
        <taxon>Streptomycetaceae</taxon>
        <taxon>Streptomyces</taxon>
    </lineage>
</organism>
<gene>
    <name evidence="3" type="ORF">AN218_04230</name>
</gene>
<sequence>MKTLLCRPGTRMASTAAVSLLALCAAVGSAPTAQAADEAPHYLSDGSGSVQYQDNGNKLTIKDLKKDGRGVRVTVWTDVVRKDTVSMVRGEGNSQTYPLDVREDDVVRVVAGTWDHDGKQGGGAGPGTARFSFRS</sequence>
<evidence type="ECO:0000256" key="1">
    <source>
        <dbReference type="SAM" id="MobiDB-lite"/>
    </source>
</evidence>
<evidence type="ECO:0000313" key="4">
    <source>
        <dbReference type="Proteomes" id="UP000176005"/>
    </source>
</evidence>
<evidence type="ECO:0000256" key="2">
    <source>
        <dbReference type="SAM" id="SignalP"/>
    </source>
</evidence>
<dbReference type="AlphaFoldDB" id="A0A1E7LBE1"/>
<dbReference type="EMBL" id="LJGW01000086">
    <property type="protein sequence ID" value="OEV13293.1"/>
    <property type="molecule type" value="Genomic_DNA"/>
</dbReference>
<feature type="signal peptide" evidence="2">
    <location>
        <begin position="1"/>
        <end position="35"/>
    </location>
</feature>
<feature type="chain" id="PRO_5009197197" description="DUF5666 domain-containing protein" evidence="2">
    <location>
        <begin position="36"/>
        <end position="135"/>
    </location>
</feature>